<dbReference type="Pfam" id="PF08241">
    <property type="entry name" value="Methyltransf_11"/>
    <property type="match status" value="1"/>
</dbReference>
<dbReference type="InterPro" id="IPR013216">
    <property type="entry name" value="Methyltransf_11"/>
</dbReference>
<protein>
    <recommendedName>
        <fullName evidence="1">Methyltransferase type 11 domain-containing protein</fullName>
    </recommendedName>
</protein>
<feature type="domain" description="Methyltransferase type 11" evidence="1">
    <location>
        <begin position="48"/>
        <end position="133"/>
    </location>
</feature>
<proteinExistence type="predicted"/>
<organism evidence="2 3">
    <name type="scientific">Desulfomarina profundi</name>
    <dbReference type="NCBI Taxonomy" id="2772557"/>
    <lineage>
        <taxon>Bacteria</taxon>
        <taxon>Pseudomonadati</taxon>
        <taxon>Thermodesulfobacteriota</taxon>
        <taxon>Desulfobulbia</taxon>
        <taxon>Desulfobulbales</taxon>
        <taxon>Desulfobulbaceae</taxon>
        <taxon>Desulfomarina</taxon>
    </lineage>
</organism>
<dbReference type="GO" id="GO:0008757">
    <property type="term" value="F:S-adenosylmethionine-dependent methyltransferase activity"/>
    <property type="evidence" value="ECO:0007669"/>
    <property type="project" value="InterPro"/>
</dbReference>
<evidence type="ECO:0000313" key="3">
    <source>
        <dbReference type="Proteomes" id="UP000826725"/>
    </source>
</evidence>
<reference evidence="2" key="1">
    <citation type="submission" date="2020-09" db="EMBL/GenBank/DDBJ databases">
        <title>Desulfogranum mesoprofundum gen. nov., sp. nov., a novel mesophilic, sulfate-reducing chemolithoautotroph isolated from a deep-sea hydrothermal vent chimney in the Suiyo Seamount.</title>
        <authorList>
            <person name="Hashimoto Y."/>
            <person name="Nakagawa S."/>
        </authorList>
    </citation>
    <scope>NUCLEOTIDE SEQUENCE</scope>
    <source>
        <strain evidence="2">KT2</strain>
    </source>
</reference>
<dbReference type="Proteomes" id="UP000826725">
    <property type="component" value="Chromosome"/>
</dbReference>
<evidence type="ECO:0000313" key="2">
    <source>
        <dbReference type="EMBL" id="BCL62623.1"/>
    </source>
</evidence>
<dbReference type="EMBL" id="AP024086">
    <property type="protein sequence ID" value="BCL62623.1"/>
    <property type="molecule type" value="Genomic_DNA"/>
</dbReference>
<keyword evidence="3" id="KW-1185">Reference proteome</keyword>
<dbReference type="KEGG" id="dbk:DGMP_33160"/>
<dbReference type="AlphaFoldDB" id="A0A8D5FJN8"/>
<sequence length="247" mass="27798">MFPETADIETASADYASRFKGVAGEFFLERQSAITLDLLAKLPKARILDVGGGHAQLAEPLVHQGFDVTVTGSADSCRTRLDQRLAPDSFEYFTCDSLNLPFDDNSFEVVMAFRYLPHAERWRELMAELCRVAQRCVIVDYPDRRSTNILYEQFFGMKKKMEGNTRPFTLFSRGEIAAEFRKNGCGEIVFRPEFLLPMVVHRKVKNRFFSTLAEGCCRLTGATYFFGSPVIVRADLKKQSGGNGGDS</sequence>
<gene>
    <name evidence="2" type="ORF">DGMP_33160</name>
</gene>
<accession>A0A8D5FJN8</accession>
<evidence type="ECO:0000259" key="1">
    <source>
        <dbReference type="Pfam" id="PF08241"/>
    </source>
</evidence>
<name>A0A8D5FJN8_9BACT</name>